<accession>A0A8T2U9B7</accession>
<name>A0A8T2U9B7_CERRI</name>
<reference evidence="1" key="1">
    <citation type="submission" date="2021-08" db="EMBL/GenBank/DDBJ databases">
        <title>WGS assembly of Ceratopteris richardii.</title>
        <authorList>
            <person name="Marchant D.B."/>
            <person name="Chen G."/>
            <person name="Jenkins J."/>
            <person name="Shu S."/>
            <person name="Leebens-Mack J."/>
            <person name="Grimwood J."/>
            <person name="Schmutz J."/>
            <person name="Soltis P."/>
            <person name="Soltis D."/>
            <person name="Chen Z.-H."/>
        </authorList>
    </citation>
    <scope>NUCLEOTIDE SEQUENCE</scope>
    <source>
        <strain evidence="1">Whitten #5841</strain>
        <tissue evidence="1">Leaf</tissue>
    </source>
</reference>
<dbReference type="EMBL" id="CM035414">
    <property type="protein sequence ID" value="KAH7429119.1"/>
    <property type="molecule type" value="Genomic_DNA"/>
</dbReference>
<keyword evidence="2" id="KW-1185">Reference proteome</keyword>
<organism evidence="1 2">
    <name type="scientific">Ceratopteris richardii</name>
    <name type="common">Triangle waterfern</name>
    <dbReference type="NCBI Taxonomy" id="49495"/>
    <lineage>
        <taxon>Eukaryota</taxon>
        <taxon>Viridiplantae</taxon>
        <taxon>Streptophyta</taxon>
        <taxon>Embryophyta</taxon>
        <taxon>Tracheophyta</taxon>
        <taxon>Polypodiopsida</taxon>
        <taxon>Polypodiidae</taxon>
        <taxon>Polypodiales</taxon>
        <taxon>Pteridineae</taxon>
        <taxon>Pteridaceae</taxon>
        <taxon>Parkerioideae</taxon>
        <taxon>Ceratopteris</taxon>
    </lineage>
</organism>
<proteinExistence type="predicted"/>
<evidence type="ECO:0000313" key="1">
    <source>
        <dbReference type="EMBL" id="KAH7429119.1"/>
    </source>
</evidence>
<dbReference type="AlphaFoldDB" id="A0A8T2U9B7"/>
<sequence>MQNLRLIVDALKNATKTKEAAFGRLHQRANQLQNENHELRVPKNAIEDQVDQAKQAIHRLGTQVIELCNTFHERKKTIHDMCVEGNQHREQIQEEAAHLKDQQLFVMQRRINRVSKHCLQTIAELQEHLESQKRRQSSTMHPNWSQYLKKVHSSNSLLCNNLSTPCSVKLKSTYDEHLANLRG</sequence>
<evidence type="ECO:0000313" key="2">
    <source>
        <dbReference type="Proteomes" id="UP000825935"/>
    </source>
</evidence>
<dbReference type="Proteomes" id="UP000825935">
    <property type="component" value="Chromosome 9"/>
</dbReference>
<gene>
    <name evidence="1" type="ORF">KP509_09G031800</name>
</gene>
<protein>
    <submittedName>
        <fullName evidence="1">Uncharacterized protein</fullName>
    </submittedName>
</protein>
<comment type="caution">
    <text evidence="1">The sequence shown here is derived from an EMBL/GenBank/DDBJ whole genome shotgun (WGS) entry which is preliminary data.</text>
</comment>